<organism evidence="1 2">
    <name type="scientific">Gemmobacter lutimaris</name>
    <dbReference type="NCBI Taxonomy" id="2306023"/>
    <lineage>
        <taxon>Bacteria</taxon>
        <taxon>Pseudomonadati</taxon>
        <taxon>Pseudomonadota</taxon>
        <taxon>Alphaproteobacteria</taxon>
        <taxon>Rhodobacterales</taxon>
        <taxon>Paracoccaceae</taxon>
        <taxon>Gemmobacter</taxon>
    </lineage>
</organism>
<proteinExistence type="predicted"/>
<sequence>MQDRYAGDVGDFVKLGLLRAIAPGRTLGVAWYRYPDEDHNADGRHTDYLRDRNQKLAQLDPELFEHLNGVVRTARSIRSLLPVLGDARSSDEALDVVKVPVQRRRSWRASWFDRVMGDLEGCDLVFADPDNGLTDDDDRRKGRATFGKSMPISEALRLSEGRAAVIYHHNTRRAGGHDAEVDHWMSVLGAPCLAVRARAYNCRTFFIVNPDQRMEDDVRRFCDRWSILKVSLHTSR</sequence>
<evidence type="ECO:0000313" key="2">
    <source>
        <dbReference type="Proteomes" id="UP000266649"/>
    </source>
</evidence>
<comment type="caution">
    <text evidence="1">The sequence shown here is derived from an EMBL/GenBank/DDBJ whole genome shotgun (WGS) entry which is preliminary data.</text>
</comment>
<protein>
    <submittedName>
        <fullName evidence="1">Uncharacterized protein</fullName>
    </submittedName>
</protein>
<keyword evidence="2" id="KW-1185">Reference proteome</keyword>
<dbReference type="EMBL" id="QXXQ01000005">
    <property type="protein sequence ID" value="RID91646.1"/>
    <property type="molecule type" value="Genomic_DNA"/>
</dbReference>
<reference evidence="1 2" key="1">
    <citation type="submission" date="2018-09" db="EMBL/GenBank/DDBJ databases">
        <title>Gemmobacter lutimaris sp. nov., a marine bacterium isolated from tidal flat.</title>
        <authorList>
            <person name="Lee D.W."/>
            <person name="Yoo Y."/>
            <person name="Kim J.-J."/>
            <person name="Kim B.S."/>
        </authorList>
    </citation>
    <scope>NUCLEOTIDE SEQUENCE [LARGE SCALE GENOMIC DNA]</scope>
    <source>
        <strain evidence="1 2">YJ-T1-11</strain>
    </source>
</reference>
<evidence type="ECO:0000313" key="1">
    <source>
        <dbReference type="EMBL" id="RID91646.1"/>
    </source>
</evidence>
<name>A0A398BWS4_9RHOB</name>
<dbReference type="Proteomes" id="UP000266649">
    <property type="component" value="Unassembled WGS sequence"/>
</dbReference>
<dbReference type="AlphaFoldDB" id="A0A398BWS4"/>
<accession>A0A398BWS4</accession>
<gene>
    <name evidence="1" type="ORF">D2N39_10310</name>
</gene>